<dbReference type="Proteomes" id="UP000285517">
    <property type="component" value="Chromosome"/>
</dbReference>
<keyword evidence="1" id="KW-0732">Signal</keyword>
<dbReference type="OrthoDB" id="832379at2"/>
<feature type="signal peptide" evidence="1">
    <location>
        <begin position="1"/>
        <end position="21"/>
    </location>
</feature>
<dbReference type="Gene3D" id="2.60.120.200">
    <property type="match status" value="1"/>
</dbReference>
<dbReference type="SUPFAM" id="SSF49899">
    <property type="entry name" value="Concanavalin A-like lectins/glucanases"/>
    <property type="match status" value="1"/>
</dbReference>
<feature type="chain" id="PRO_5019264664" description="DUF7379 domain-containing protein" evidence="1">
    <location>
        <begin position="22"/>
        <end position="677"/>
    </location>
</feature>
<sequence length="677" mass="75388">MKKLRLFLVLFASILIFGCSDDDESEKSETPIQEIVTGIIGPEGGKINGPNNINIEFPQGAVNQEIEVRLGYTGEEPQNVPNSYVSVIGYPFSISIPLDSLNKAAYIDFKIPTDFSTSDEVSYFVFNGETYLPLFYSINNNRIKLKLDVLNYFSEYNPAQNKGMGPEDGKRSGVVGFLTIIGIKHLTKPPVNQMGLKEVVFLNDGTVTYNEVGNISPNDKIAVFVHGLFSTPDTWKSFIPEFKNKTNFNYTRIMTFGYDSSINIDQNGQKLAELINSKFSGIKVDLIGHSMGGLVSRSAIENHNADIQVNNLITLGSPHKGSPLAVARYLLGYLIAYDNPLSLKFYNDYTQGIQDLEPSSNFIQNLENNQESPVPYYAISAINAPCHLYGVVIGNGSCWPGSWILEGDDDGVVSQTSALGIANNNSRDLPTQININHYMAHTRITETADFINLVSEYLNISNSNLPIPSEGLVAYYPFNGNANDESGNGNNGTVYGASLTADRHGHPNQAYSFNGNGDHINFGSSEDFNFNSSFSISYWQYAKDITRQQLVIGKGRDIDPGSFSIFINNFSTCYEYGDYGSLGSETAVENQWQHITCVYDKASGKKMFWVNSQLADNIQWRNDFVVSNDFQLIMGKHIIYNNGDSGPWPYYYQGYIDDIRLFNRVLTESEIQALYQE</sequence>
<dbReference type="Pfam" id="PF24096">
    <property type="entry name" value="DUF7379"/>
    <property type="match status" value="1"/>
</dbReference>
<dbReference type="KEGG" id="aev:EI546_01310"/>
<dbReference type="AlphaFoldDB" id="A0A410FZJ8"/>
<dbReference type="EMBL" id="CP034951">
    <property type="protein sequence ID" value="QAA80448.1"/>
    <property type="molecule type" value="Genomic_DNA"/>
</dbReference>
<accession>A0A410FZJ8</accession>
<organism evidence="3 4">
    <name type="scientific">Aequorivita ciconiae</name>
    <dbReference type="NCBI Taxonomy" id="2494375"/>
    <lineage>
        <taxon>Bacteria</taxon>
        <taxon>Pseudomonadati</taxon>
        <taxon>Bacteroidota</taxon>
        <taxon>Flavobacteriia</taxon>
        <taxon>Flavobacteriales</taxon>
        <taxon>Flavobacteriaceae</taxon>
        <taxon>Aequorivita</taxon>
    </lineage>
</organism>
<evidence type="ECO:0000313" key="4">
    <source>
        <dbReference type="Proteomes" id="UP000285517"/>
    </source>
</evidence>
<protein>
    <recommendedName>
        <fullName evidence="2">DUF7379 domain-containing protein</fullName>
    </recommendedName>
</protein>
<name>A0A410FZJ8_9FLAO</name>
<dbReference type="RefSeq" id="WP_128248848.1">
    <property type="nucleotide sequence ID" value="NZ_CP034951.1"/>
</dbReference>
<keyword evidence="4" id="KW-1185">Reference proteome</keyword>
<dbReference type="Gene3D" id="3.40.50.1820">
    <property type="entry name" value="alpha/beta hydrolase"/>
    <property type="match status" value="1"/>
</dbReference>
<evidence type="ECO:0000313" key="3">
    <source>
        <dbReference type="EMBL" id="QAA80448.1"/>
    </source>
</evidence>
<dbReference type="SUPFAM" id="SSF53474">
    <property type="entry name" value="alpha/beta-Hydrolases"/>
    <property type="match status" value="1"/>
</dbReference>
<gene>
    <name evidence="3" type="ORF">EI546_01310</name>
</gene>
<dbReference type="GO" id="GO:0004553">
    <property type="term" value="F:hydrolase activity, hydrolyzing O-glycosyl compounds"/>
    <property type="evidence" value="ECO:0007669"/>
    <property type="project" value="UniProtKB-ARBA"/>
</dbReference>
<dbReference type="InterPro" id="IPR055803">
    <property type="entry name" value="DUF7379"/>
</dbReference>
<dbReference type="PROSITE" id="PS51257">
    <property type="entry name" value="PROKAR_LIPOPROTEIN"/>
    <property type="match status" value="1"/>
</dbReference>
<dbReference type="GO" id="GO:0005975">
    <property type="term" value="P:carbohydrate metabolic process"/>
    <property type="evidence" value="ECO:0007669"/>
    <property type="project" value="UniProtKB-ARBA"/>
</dbReference>
<dbReference type="Pfam" id="PF13385">
    <property type="entry name" value="Laminin_G_3"/>
    <property type="match status" value="1"/>
</dbReference>
<dbReference type="PANTHER" id="PTHR37946">
    <property type="entry name" value="SLL1969 PROTEIN"/>
    <property type="match status" value="1"/>
</dbReference>
<dbReference type="PANTHER" id="PTHR37946:SF1">
    <property type="entry name" value="SLL1969 PROTEIN"/>
    <property type="match status" value="1"/>
</dbReference>
<dbReference type="InterPro" id="IPR013320">
    <property type="entry name" value="ConA-like_dom_sf"/>
</dbReference>
<feature type="domain" description="DUF7379" evidence="2">
    <location>
        <begin position="223"/>
        <end position="328"/>
    </location>
</feature>
<reference evidence="3 4" key="1">
    <citation type="submission" date="2019-01" db="EMBL/GenBank/DDBJ databases">
        <title>Complete genome sequencing of Aequorivita sp. H23M31.</title>
        <authorList>
            <person name="Bae J.-W."/>
        </authorList>
    </citation>
    <scope>NUCLEOTIDE SEQUENCE [LARGE SCALE GENOMIC DNA]</scope>
    <source>
        <strain evidence="3 4">H23M31</strain>
    </source>
</reference>
<evidence type="ECO:0000259" key="2">
    <source>
        <dbReference type="Pfam" id="PF24096"/>
    </source>
</evidence>
<proteinExistence type="predicted"/>
<evidence type="ECO:0000256" key="1">
    <source>
        <dbReference type="SAM" id="SignalP"/>
    </source>
</evidence>
<dbReference type="InterPro" id="IPR029058">
    <property type="entry name" value="AB_hydrolase_fold"/>
</dbReference>